<gene>
    <name evidence="2" type="ORF">HannXRQ_Chr17g0558971</name>
    <name evidence="1" type="ORF">HanXRQr2_Chr17g0811401</name>
</gene>
<organism evidence="2 3">
    <name type="scientific">Helianthus annuus</name>
    <name type="common">Common sunflower</name>
    <dbReference type="NCBI Taxonomy" id="4232"/>
    <lineage>
        <taxon>Eukaryota</taxon>
        <taxon>Viridiplantae</taxon>
        <taxon>Streptophyta</taxon>
        <taxon>Embryophyta</taxon>
        <taxon>Tracheophyta</taxon>
        <taxon>Spermatophyta</taxon>
        <taxon>Magnoliopsida</taxon>
        <taxon>eudicotyledons</taxon>
        <taxon>Gunneridae</taxon>
        <taxon>Pentapetalae</taxon>
        <taxon>asterids</taxon>
        <taxon>campanulids</taxon>
        <taxon>Asterales</taxon>
        <taxon>Asteraceae</taxon>
        <taxon>Asteroideae</taxon>
        <taxon>Heliantheae alliance</taxon>
        <taxon>Heliantheae</taxon>
        <taxon>Helianthus</taxon>
    </lineage>
</organism>
<evidence type="ECO:0000313" key="2">
    <source>
        <dbReference type="EMBL" id="OTF87182.1"/>
    </source>
</evidence>
<reference evidence="1 3" key="1">
    <citation type="journal article" date="2017" name="Nature">
        <title>The sunflower genome provides insights into oil metabolism, flowering and Asterid evolution.</title>
        <authorList>
            <person name="Badouin H."/>
            <person name="Gouzy J."/>
            <person name="Grassa C.J."/>
            <person name="Murat F."/>
            <person name="Staton S.E."/>
            <person name="Cottret L."/>
            <person name="Lelandais-Briere C."/>
            <person name="Owens G.L."/>
            <person name="Carrere S."/>
            <person name="Mayjonade B."/>
            <person name="Legrand L."/>
            <person name="Gill N."/>
            <person name="Kane N.C."/>
            <person name="Bowers J.E."/>
            <person name="Hubner S."/>
            <person name="Bellec A."/>
            <person name="Berard A."/>
            <person name="Berges H."/>
            <person name="Blanchet N."/>
            <person name="Boniface M.C."/>
            <person name="Brunel D."/>
            <person name="Catrice O."/>
            <person name="Chaidir N."/>
            <person name="Claudel C."/>
            <person name="Donnadieu C."/>
            <person name="Faraut T."/>
            <person name="Fievet G."/>
            <person name="Helmstetter N."/>
            <person name="King M."/>
            <person name="Knapp S.J."/>
            <person name="Lai Z."/>
            <person name="Le Paslier M.C."/>
            <person name="Lippi Y."/>
            <person name="Lorenzon L."/>
            <person name="Mandel J.R."/>
            <person name="Marage G."/>
            <person name="Marchand G."/>
            <person name="Marquand E."/>
            <person name="Bret-Mestries E."/>
            <person name="Morien E."/>
            <person name="Nambeesan S."/>
            <person name="Nguyen T."/>
            <person name="Pegot-Espagnet P."/>
            <person name="Pouilly N."/>
            <person name="Raftis F."/>
            <person name="Sallet E."/>
            <person name="Schiex T."/>
            <person name="Thomas J."/>
            <person name="Vandecasteele C."/>
            <person name="Vares D."/>
            <person name="Vear F."/>
            <person name="Vautrin S."/>
            <person name="Crespi M."/>
            <person name="Mangin B."/>
            <person name="Burke J.M."/>
            <person name="Salse J."/>
            <person name="Munos S."/>
            <person name="Vincourt P."/>
            <person name="Rieseberg L.H."/>
            <person name="Langlade N.B."/>
        </authorList>
    </citation>
    <scope>NUCLEOTIDE SEQUENCE [LARGE SCALE GENOMIC DNA]</scope>
    <source>
        <strain evidence="3">cv. SF193</strain>
        <tissue evidence="1">Leaves</tissue>
    </source>
</reference>
<accession>A0A251RS44</accession>
<reference evidence="1" key="3">
    <citation type="submission" date="2020-06" db="EMBL/GenBank/DDBJ databases">
        <title>Helianthus annuus Genome sequencing and assembly Release 2.</title>
        <authorList>
            <person name="Gouzy J."/>
            <person name="Langlade N."/>
            <person name="Munos S."/>
        </authorList>
    </citation>
    <scope>NUCLEOTIDE SEQUENCE</scope>
    <source>
        <tissue evidence="1">Leaves</tissue>
    </source>
</reference>
<dbReference type="EMBL" id="MNCJ02000332">
    <property type="protein sequence ID" value="KAF5756163.1"/>
    <property type="molecule type" value="Genomic_DNA"/>
</dbReference>
<dbReference type="Gramene" id="mRNA:HanXRQr2_Chr17g0811401">
    <property type="protein sequence ID" value="CDS:HanXRQr2_Chr17g0811401.1"/>
    <property type="gene ID" value="HanXRQr2_Chr17g0811401"/>
</dbReference>
<dbReference type="InParanoid" id="A0A251RS44"/>
<sequence>MRIPCFRLTSYTNSKLSFLVLLHLAYLLTTQTITFFPLTQLHTPMSTPASLISPVTSRRRPRFRPPALLLLLAGHSHNPHTLSFCFLSKNSTGLRPVKPAEPVTLTVARR</sequence>
<evidence type="ECO:0000313" key="1">
    <source>
        <dbReference type="EMBL" id="KAF5756163.1"/>
    </source>
</evidence>
<keyword evidence="3" id="KW-1185">Reference proteome</keyword>
<proteinExistence type="predicted"/>
<reference evidence="2" key="2">
    <citation type="submission" date="2017-02" db="EMBL/GenBank/DDBJ databases">
        <title>Sunflower complete genome.</title>
        <authorList>
            <person name="Langlade N."/>
            <person name="Munos S."/>
        </authorList>
    </citation>
    <scope>NUCLEOTIDE SEQUENCE [LARGE SCALE GENOMIC DNA]</scope>
    <source>
        <tissue evidence="2">Leaves</tissue>
    </source>
</reference>
<protein>
    <submittedName>
        <fullName evidence="2">Uncharacterized protein</fullName>
    </submittedName>
</protein>
<dbReference type="EMBL" id="CM007906">
    <property type="protein sequence ID" value="OTF87182.1"/>
    <property type="molecule type" value="Genomic_DNA"/>
</dbReference>
<dbReference type="Proteomes" id="UP000215914">
    <property type="component" value="Chromosome 17"/>
</dbReference>
<name>A0A251RS44_HELAN</name>
<dbReference type="AlphaFoldDB" id="A0A251RS44"/>
<evidence type="ECO:0000313" key="3">
    <source>
        <dbReference type="Proteomes" id="UP000215914"/>
    </source>
</evidence>